<accession>A8NYG4</accession>
<dbReference type="Proteomes" id="UP000001861">
    <property type="component" value="Unassembled WGS sequence"/>
</dbReference>
<keyword evidence="2" id="KW-0677">Repeat</keyword>
<dbReference type="InParanoid" id="A8NYG4"/>
<keyword evidence="7" id="KW-1185">Reference proteome</keyword>
<name>A8NYG4_COPC7</name>
<comment type="caution">
    <text evidence="6">The sequence shown here is derived from an EMBL/GenBank/DDBJ whole genome shotgun (WGS) entry which is preliminary data.</text>
</comment>
<dbReference type="NCBIfam" id="TIGR00756">
    <property type="entry name" value="PPR"/>
    <property type="match status" value="2"/>
</dbReference>
<dbReference type="EMBL" id="AACS02000005">
    <property type="protein sequence ID" value="EAU84337.1"/>
    <property type="molecule type" value="Genomic_DNA"/>
</dbReference>
<dbReference type="KEGG" id="cci:CC1G_01333"/>
<dbReference type="RefSeq" id="XP_001837421.1">
    <property type="nucleotide sequence ID" value="XM_001837369.2"/>
</dbReference>
<dbReference type="AlphaFoldDB" id="A8NYG4"/>
<comment type="similarity">
    <text evidence="1">Belongs to the CCM1 family.</text>
</comment>
<dbReference type="Pfam" id="PF01535">
    <property type="entry name" value="PPR"/>
    <property type="match status" value="2"/>
</dbReference>
<protein>
    <submittedName>
        <fullName evidence="6">Uncharacterized protein</fullName>
    </submittedName>
</protein>
<feature type="repeat" description="PPR" evidence="5">
    <location>
        <begin position="565"/>
        <end position="599"/>
    </location>
</feature>
<dbReference type="PANTHER" id="PTHR47447:SF17">
    <property type="entry name" value="OS12G0638900 PROTEIN"/>
    <property type="match status" value="1"/>
</dbReference>
<dbReference type="OrthoDB" id="185373at2759"/>
<dbReference type="InterPro" id="IPR011990">
    <property type="entry name" value="TPR-like_helical_dom_sf"/>
</dbReference>
<dbReference type="PANTHER" id="PTHR47447">
    <property type="entry name" value="OS03G0856100 PROTEIN"/>
    <property type="match status" value="1"/>
</dbReference>
<proteinExistence type="inferred from homology"/>
<evidence type="ECO:0000256" key="3">
    <source>
        <dbReference type="ARBA" id="ARBA00044493"/>
    </source>
</evidence>
<gene>
    <name evidence="6" type="ORF">CC1G_01333</name>
</gene>
<organism evidence="6 7">
    <name type="scientific">Coprinopsis cinerea (strain Okayama-7 / 130 / ATCC MYA-4618 / FGSC 9003)</name>
    <name type="common">Inky cap fungus</name>
    <name type="synonym">Hormographiella aspergillata</name>
    <dbReference type="NCBI Taxonomy" id="240176"/>
    <lineage>
        <taxon>Eukaryota</taxon>
        <taxon>Fungi</taxon>
        <taxon>Dikarya</taxon>
        <taxon>Basidiomycota</taxon>
        <taxon>Agaricomycotina</taxon>
        <taxon>Agaricomycetes</taxon>
        <taxon>Agaricomycetidae</taxon>
        <taxon>Agaricales</taxon>
        <taxon>Agaricineae</taxon>
        <taxon>Psathyrellaceae</taxon>
        <taxon>Coprinopsis</taxon>
    </lineage>
</organism>
<comment type="function">
    <text evidence="3">Regulates mitochondrial small subunit maturation by controlling 15S rRNA 5'-end processing. Localizes to the 5' precursor of the 15S rRNA in a position that is subsequently occupied by mS47 in the mature yeast mtSSU. Uses structure and sequence-specific RNA recognition, binding to a single-stranded region of the precursor and specifically recognizing bases -6 to -1. The exchange of Ccm1 for mS47 is coupled to the irreversible removal of precursor rRNA that is accompanied by conformational changes of the mitoribosomal proteins uS5m and mS26. These conformational changes signal completion of 5'-end rRNA processing through protection of the mature 5'-end of the 15S rRNA and stabilization of mS47. The removal of the 5' precursor together with the dissociation of Ccm1 may be catalyzed by the 5'-3' exoribonuclease Pet127. Involved in the specific removal of group I introns in mitochondrial encoded transcripts.</text>
</comment>
<sequence length="984" mass="111868">MGDAWAAYQIAVEGKYRALKKSDYLAGFAINMLQALEVSAMNKGKISASAVEQWGKRLQTVFDRLDSMRPPRNVEATRLAKARLQAVLGDNSALLSLLRQRRAAARTEGVEGKEGQGRAIDDETWSLWAWSLHRYLDSQKQARALEDLSQENYHATLELLRCPLETLQEVRRAVRQGISIAATGIKDPVARYNCSHPPHRPLLLDLLLCGLMDAESLKTATALVDQVRQQHSAYASPGLVKVLAMKLIQSREFDLAKTALLCLPKDDSAHPDLSLFLASAMGDPMAAQRIYRESFSERHDPRAQTHLLRAYLNAEDAPATLGAFNRLFPKNESGQRTNNPQPEHYSVVFSALTRHDHGNGMERWIDDMKVSGGFRLSDEPHGLVVEYYANRDMVEDLVSLFTEIDERRVRGERAGTVSVFTSAMGYFARRRDPVTVEALYKRMIQSGIEPTVHTFTALMNAHVEAGTWTGVLKTFKHIRDHYPYTRFDINIFNILFKAYIHLGAPFGFIEEQVWRLETLDIKLNEYTYALYLEAACDLGNLDNVRRFYRQSLRKQRSDPSAKILSPHFFNIAIAAFNAWGMTKEAISVYDDMLAFGFEPTSHTYGSVVRGLVQKHHFGGAPAAEDFIKKLIDQSDGFWKSHPDGQGTWYEHLYAPLFHVYSRTSLKDAERLYRSIVQSGEKPTLLLLTFLMSSYSKAGDLEGVLGIWPEILQHGVRQINVAAPLRDVETVSASQNAPDPCLCIALSIYIDSCASRGLHSKVAEAWRDYQQHHLKLDHINWTSLTLAMIRAGDPVRAFEIVQNINIANQRAAHEFDFEMNNPNTPLLYDAPVPTSPGQVDPRTSTHLFRRSLWDSPSRRIVMRRAFIGPPRYEHAEKDRHLMQLERLIKKAPTWNVWRPHWTVLRSLLRVVNKLEEGYCIRPSTRTDQGIVMVESEPDVPRAHAMLNAIMTKYPEAFEAVMDFREKEMAKFGELKFGKMYKRILK</sequence>
<dbReference type="GeneID" id="6013977"/>
<dbReference type="VEuPathDB" id="FungiDB:CC1G_01333"/>
<evidence type="ECO:0000256" key="2">
    <source>
        <dbReference type="ARBA" id="ARBA00022737"/>
    </source>
</evidence>
<comment type="subunit">
    <text evidence="4">Binds to mitochondrial small subunit 15S rRNA.</text>
</comment>
<evidence type="ECO:0000256" key="4">
    <source>
        <dbReference type="ARBA" id="ARBA00044511"/>
    </source>
</evidence>
<evidence type="ECO:0000313" key="6">
    <source>
        <dbReference type="EMBL" id="EAU84337.1"/>
    </source>
</evidence>
<dbReference type="Gene3D" id="1.25.40.10">
    <property type="entry name" value="Tetratricopeptide repeat domain"/>
    <property type="match status" value="3"/>
</dbReference>
<reference evidence="6 7" key="1">
    <citation type="journal article" date="2010" name="Proc. Natl. Acad. Sci. U.S.A.">
        <title>Insights into evolution of multicellular fungi from the assembled chromosomes of the mushroom Coprinopsis cinerea (Coprinus cinereus).</title>
        <authorList>
            <person name="Stajich J.E."/>
            <person name="Wilke S.K."/>
            <person name="Ahren D."/>
            <person name="Au C.H."/>
            <person name="Birren B.W."/>
            <person name="Borodovsky M."/>
            <person name="Burns C."/>
            <person name="Canback B."/>
            <person name="Casselton L.A."/>
            <person name="Cheng C.K."/>
            <person name="Deng J."/>
            <person name="Dietrich F.S."/>
            <person name="Fargo D.C."/>
            <person name="Farman M.L."/>
            <person name="Gathman A.C."/>
            <person name="Goldberg J."/>
            <person name="Guigo R."/>
            <person name="Hoegger P.J."/>
            <person name="Hooker J.B."/>
            <person name="Huggins A."/>
            <person name="James T.Y."/>
            <person name="Kamada T."/>
            <person name="Kilaru S."/>
            <person name="Kodira C."/>
            <person name="Kues U."/>
            <person name="Kupfer D."/>
            <person name="Kwan H.S."/>
            <person name="Lomsadze A."/>
            <person name="Li W."/>
            <person name="Lilly W.W."/>
            <person name="Ma L.J."/>
            <person name="Mackey A.J."/>
            <person name="Manning G."/>
            <person name="Martin F."/>
            <person name="Muraguchi H."/>
            <person name="Natvig D.O."/>
            <person name="Palmerini H."/>
            <person name="Ramesh M.A."/>
            <person name="Rehmeyer C.J."/>
            <person name="Roe B.A."/>
            <person name="Shenoy N."/>
            <person name="Stanke M."/>
            <person name="Ter-Hovhannisyan V."/>
            <person name="Tunlid A."/>
            <person name="Velagapudi R."/>
            <person name="Vision T.J."/>
            <person name="Zeng Q."/>
            <person name="Zolan M.E."/>
            <person name="Pukkila P.J."/>
        </authorList>
    </citation>
    <scope>NUCLEOTIDE SEQUENCE [LARGE SCALE GENOMIC DNA]</scope>
    <source>
        <strain evidence="7">Okayama-7 / 130 / ATCC MYA-4618 / FGSC 9003</strain>
    </source>
</reference>
<evidence type="ECO:0000313" key="7">
    <source>
        <dbReference type="Proteomes" id="UP000001861"/>
    </source>
</evidence>
<evidence type="ECO:0000256" key="1">
    <source>
        <dbReference type="ARBA" id="ARBA00006192"/>
    </source>
</evidence>
<evidence type="ECO:0000256" key="5">
    <source>
        <dbReference type="PROSITE-ProRule" id="PRU00708"/>
    </source>
</evidence>
<dbReference type="OMA" id="DFFTPHP"/>
<dbReference type="eggNOG" id="KOG4197">
    <property type="taxonomic scope" value="Eukaryota"/>
</dbReference>
<dbReference type="InterPro" id="IPR002885">
    <property type="entry name" value="PPR_rpt"/>
</dbReference>
<feature type="repeat" description="PPR" evidence="5">
    <location>
        <begin position="416"/>
        <end position="450"/>
    </location>
</feature>
<dbReference type="STRING" id="240176.A8NYG4"/>
<dbReference type="PROSITE" id="PS51375">
    <property type="entry name" value="PPR"/>
    <property type="match status" value="2"/>
</dbReference>